<proteinExistence type="predicted"/>
<name>A0A224Y7R1_9ACAR</name>
<evidence type="ECO:0000313" key="2">
    <source>
        <dbReference type="EMBL" id="MAA13636.1"/>
    </source>
</evidence>
<keyword evidence="1" id="KW-0732">Signal</keyword>
<dbReference type="AlphaFoldDB" id="A0A224Y7R1"/>
<organism evidence="2">
    <name type="scientific">Rhipicephalus zambeziensis</name>
    <dbReference type="NCBI Taxonomy" id="60191"/>
    <lineage>
        <taxon>Eukaryota</taxon>
        <taxon>Metazoa</taxon>
        <taxon>Ecdysozoa</taxon>
        <taxon>Arthropoda</taxon>
        <taxon>Chelicerata</taxon>
        <taxon>Arachnida</taxon>
        <taxon>Acari</taxon>
        <taxon>Parasitiformes</taxon>
        <taxon>Ixodida</taxon>
        <taxon>Ixodoidea</taxon>
        <taxon>Ixodidae</taxon>
        <taxon>Rhipicephalinae</taxon>
        <taxon>Rhipicephalus</taxon>
        <taxon>Rhipicephalus</taxon>
    </lineage>
</organism>
<feature type="signal peptide" evidence="1">
    <location>
        <begin position="1"/>
        <end position="18"/>
    </location>
</feature>
<accession>A0A224Y7R1</accession>
<dbReference type="EMBL" id="GFPF01002490">
    <property type="protein sequence ID" value="MAA13636.1"/>
    <property type="molecule type" value="Transcribed_RNA"/>
</dbReference>
<protein>
    <recommendedName>
        <fullName evidence="3">Basic tail secreted protein</fullName>
    </recommendedName>
</protein>
<reference evidence="2" key="1">
    <citation type="journal article" date="2017" name="Parasit. Vectors">
        <title>Sialotranscriptomics of Rhipicephalus zambeziensis reveals intricate expression profiles of secretory proteins and suggests tight temporal transcriptional regulation during blood-feeding.</title>
        <authorList>
            <person name="de Castro M.H."/>
            <person name="de Klerk D."/>
            <person name="Pienaar R."/>
            <person name="Rees D.J.G."/>
            <person name="Mans B.J."/>
        </authorList>
    </citation>
    <scope>NUCLEOTIDE SEQUENCE</scope>
    <source>
        <tissue evidence="2">Salivary glands</tissue>
    </source>
</reference>
<feature type="chain" id="PRO_5012285033" description="Basic tail secreted protein" evidence="1">
    <location>
        <begin position="19"/>
        <end position="95"/>
    </location>
</feature>
<evidence type="ECO:0008006" key="3">
    <source>
        <dbReference type="Google" id="ProtNLM"/>
    </source>
</evidence>
<evidence type="ECO:0000256" key="1">
    <source>
        <dbReference type="SAM" id="SignalP"/>
    </source>
</evidence>
<sequence length="95" mass="10794">MMCVTLFYVFLTSLLCEGLTVYDTPLAEYCRRAIRPPFMIRGEYVASCVYLCEGLPFRFAREHDGTRCVVLVDGDTTEGYCKDGECKLEEAARTL</sequence>